<evidence type="ECO:0000313" key="5">
    <source>
        <dbReference type="Proteomes" id="UP000694867"/>
    </source>
</evidence>
<dbReference type="KEGG" id="goe:100906011"/>
<feature type="region of interest" description="Disordered" evidence="2">
    <location>
        <begin position="94"/>
        <end position="131"/>
    </location>
</feature>
<dbReference type="GO" id="GO:0003723">
    <property type="term" value="F:RNA binding"/>
    <property type="evidence" value="ECO:0007669"/>
    <property type="project" value="UniProtKB-UniRule"/>
</dbReference>
<dbReference type="Pfam" id="PF00035">
    <property type="entry name" value="dsrm"/>
    <property type="match status" value="1"/>
</dbReference>
<evidence type="ECO:0000256" key="1">
    <source>
        <dbReference type="PROSITE-ProRule" id="PRU00266"/>
    </source>
</evidence>
<reference evidence="6" key="1">
    <citation type="submission" date="2025-08" db="UniProtKB">
        <authorList>
            <consortium name="RefSeq"/>
        </authorList>
    </citation>
    <scope>IDENTIFICATION</scope>
</reference>
<dbReference type="SMART" id="SM00358">
    <property type="entry name" value="DSRM"/>
    <property type="match status" value="1"/>
</dbReference>
<evidence type="ECO:0000259" key="3">
    <source>
        <dbReference type="PROSITE" id="PS50137"/>
    </source>
</evidence>
<protein>
    <submittedName>
        <fullName evidence="6">Protein SON</fullName>
    </submittedName>
</protein>
<dbReference type="InterPro" id="IPR032922">
    <property type="entry name" value="SON"/>
</dbReference>
<feature type="region of interest" description="Disordered" evidence="2">
    <location>
        <begin position="289"/>
        <end position="311"/>
    </location>
</feature>
<dbReference type="SUPFAM" id="SSF54768">
    <property type="entry name" value="dsRNA-binding domain-like"/>
    <property type="match status" value="1"/>
</dbReference>
<dbReference type="Pfam" id="PF01585">
    <property type="entry name" value="G-patch"/>
    <property type="match status" value="1"/>
</dbReference>
<dbReference type="InterPro" id="IPR014720">
    <property type="entry name" value="dsRBD_dom"/>
</dbReference>
<evidence type="ECO:0000313" key="6">
    <source>
        <dbReference type="RefSeq" id="XP_003741842.1"/>
    </source>
</evidence>
<feature type="compositionally biased region" description="Basic and acidic residues" evidence="2">
    <location>
        <begin position="14"/>
        <end position="29"/>
    </location>
</feature>
<gene>
    <name evidence="6" type="primary">LOC100906011</name>
</gene>
<feature type="compositionally biased region" description="Polar residues" evidence="2">
    <location>
        <begin position="117"/>
        <end position="127"/>
    </location>
</feature>
<evidence type="ECO:0000256" key="2">
    <source>
        <dbReference type="SAM" id="MobiDB-lite"/>
    </source>
</evidence>
<dbReference type="InterPro" id="IPR000467">
    <property type="entry name" value="G_patch_dom"/>
</dbReference>
<dbReference type="SMART" id="SM00443">
    <property type="entry name" value="G_patch"/>
    <property type="match status" value="1"/>
</dbReference>
<feature type="region of interest" description="Disordered" evidence="2">
    <location>
        <begin position="1"/>
        <end position="29"/>
    </location>
</feature>
<dbReference type="GO" id="GO:0048024">
    <property type="term" value="P:regulation of mRNA splicing, via spliceosome"/>
    <property type="evidence" value="ECO:0007669"/>
    <property type="project" value="TreeGrafter"/>
</dbReference>
<dbReference type="AlphaFoldDB" id="A0AAJ6VXJ5"/>
<name>A0AAJ6VXJ5_9ACAR</name>
<accession>A0AAJ6VXJ5</accession>
<dbReference type="GO" id="GO:0051726">
    <property type="term" value="P:regulation of cell cycle"/>
    <property type="evidence" value="ECO:0007669"/>
    <property type="project" value="InterPro"/>
</dbReference>
<feature type="domain" description="G-patch" evidence="4">
    <location>
        <begin position="234"/>
        <end position="280"/>
    </location>
</feature>
<sequence>MFENGTLPKGLVVDPEKMGFQKDETSDSIERYTQMCRKVREEDENEPSSSHVNHPFLVKDKPIKMNIANSISLPIKSPKEKILSAQFPVSSGCSHRQLEWRPVKPETKKQKPKPPGSATSTESTPSVNPAEDEARIAPRFEESIDPEIRSLSIPQILNRLQGASLRLESNPFDIEAKETQKHCDAVLKEMNFFIPDVKLFSAHVNPTPLPPPTNCFRHQNRIHPNLLRDTKALNSGIGMTLLQKMGWTPGTALGKNQEGVLEPLLPQIKFDRKGLVAQEELMKRPMARIPTKRPPIGKRSAVKKPMPTPANSAMNTTLNRSAAETAAIQEVIDKVLGGKHPVTLILEICVARKIKQPEFVDLPPEGEPHDRTFLCRVDFNGKVFIPSKRSMTKKLAKTQAALLALADFDDYDADKLRT</sequence>
<dbReference type="RefSeq" id="XP_003741842.1">
    <property type="nucleotide sequence ID" value="XM_003741794.1"/>
</dbReference>
<dbReference type="PROSITE" id="PS50137">
    <property type="entry name" value="DS_RBD"/>
    <property type="match status" value="1"/>
</dbReference>
<keyword evidence="1" id="KW-0694">RNA-binding</keyword>
<feature type="compositionally biased region" description="Basic and acidic residues" evidence="2">
    <location>
        <begin position="96"/>
        <end position="109"/>
    </location>
</feature>
<feature type="domain" description="DRBM" evidence="3">
    <location>
        <begin position="340"/>
        <end position="410"/>
    </location>
</feature>
<dbReference type="Gene3D" id="3.30.160.20">
    <property type="match status" value="1"/>
</dbReference>
<evidence type="ECO:0000259" key="4">
    <source>
        <dbReference type="PROSITE" id="PS50174"/>
    </source>
</evidence>
<dbReference type="CTD" id="6651"/>
<dbReference type="PROSITE" id="PS50174">
    <property type="entry name" value="G_PATCH"/>
    <property type="match status" value="1"/>
</dbReference>
<keyword evidence="5" id="KW-1185">Reference proteome</keyword>
<dbReference type="Proteomes" id="UP000694867">
    <property type="component" value="Unplaced"/>
</dbReference>
<dbReference type="GeneID" id="100906011"/>
<proteinExistence type="predicted"/>
<dbReference type="PANTHER" id="PTHR46528">
    <property type="entry name" value="PROTEIN SON"/>
    <property type="match status" value="1"/>
</dbReference>
<organism evidence="5 6">
    <name type="scientific">Galendromus occidentalis</name>
    <name type="common">western predatory mite</name>
    <dbReference type="NCBI Taxonomy" id="34638"/>
    <lineage>
        <taxon>Eukaryota</taxon>
        <taxon>Metazoa</taxon>
        <taxon>Ecdysozoa</taxon>
        <taxon>Arthropoda</taxon>
        <taxon>Chelicerata</taxon>
        <taxon>Arachnida</taxon>
        <taxon>Acari</taxon>
        <taxon>Parasitiformes</taxon>
        <taxon>Mesostigmata</taxon>
        <taxon>Gamasina</taxon>
        <taxon>Phytoseioidea</taxon>
        <taxon>Phytoseiidae</taxon>
        <taxon>Typhlodrominae</taxon>
        <taxon>Galendromus</taxon>
    </lineage>
</organism>
<dbReference type="PANTHER" id="PTHR46528:SF1">
    <property type="entry name" value="PROTEIN SON"/>
    <property type="match status" value="1"/>
</dbReference>